<dbReference type="Proteomes" id="UP001145353">
    <property type="component" value="Unassembled WGS sequence"/>
</dbReference>
<organism evidence="1 2">
    <name type="scientific">Chromohalobacter moromii</name>
    <dbReference type="NCBI Taxonomy" id="2860329"/>
    <lineage>
        <taxon>Bacteria</taxon>
        <taxon>Pseudomonadati</taxon>
        <taxon>Pseudomonadota</taxon>
        <taxon>Gammaproteobacteria</taxon>
        <taxon>Oceanospirillales</taxon>
        <taxon>Halomonadaceae</taxon>
        <taxon>Chromohalobacter</taxon>
    </lineage>
</organism>
<accession>A0A9X3B4P5</accession>
<proteinExistence type="predicted"/>
<reference evidence="1" key="1">
    <citation type="submission" date="2021-07" db="EMBL/GenBank/DDBJ databases">
        <authorList>
            <person name="Luelf R.H."/>
        </authorList>
    </citation>
    <scope>NUCLEOTIDE SEQUENCE</scope>
    <source>
        <strain evidence="1">TMW 2.2304</strain>
    </source>
</reference>
<name>A0A9X3B4P5_9GAMM</name>
<keyword evidence="2" id="KW-1185">Reference proteome</keyword>
<evidence type="ECO:0000313" key="2">
    <source>
        <dbReference type="Proteomes" id="UP001145353"/>
    </source>
</evidence>
<evidence type="ECO:0000313" key="1">
    <source>
        <dbReference type="EMBL" id="MCT8506159.1"/>
    </source>
</evidence>
<dbReference type="RefSeq" id="WP_261536052.1">
    <property type="nucleotide sequence ID" value="NZ_JAHXDE010000004.1"/>
</dbReference>
<gene>
    <name evidence="1" type="ORF">KZO87_12320</name>
</gene>
<dbReference type="EMBL" id="JAHXDE010000004">
    <property type="protein sequence ID" value="MCT8506159.1"/>
    <property type="molecule type" value="Genomic_DNA"/>
</dbReference>
<reference evidence="1" key="2">
    <citation type="journal article" date="2022" name="Syst. Appl. Microbiol.">
        <title>Chromohalobacter moromii sp. nov., a moderately halophilic bacterium isolated from lupine-based moromi fermentation.</title>
        <authorList>
            <person name="Lulf R.H."/>
            <person name="Hilgarth M."/>
            <person name="Ehrmann M.A."/>
        </authorList>
    </citation>
    <scope>NUCLEOTIDE SEQUENCE</scope>
    <source>
        <strain evidence="1">TMW 2.2304</strain>
    </source>
</reference>
<comment type="caution">
    <text evidence="1">The sequence shown here is derived from an EMBL/GenBank/DDBJ whole genome shotgun (WGS) entry which is preliminary data.</text>
</comment>
<dbReference type="AlphaFoldDB" id="A0A9X3B4P5"/>
<protein>
    <submittedName>
        <fullName evidence="1">Uncharacterized protein</fullName>
    </submittedName>
</protein>
<sequence length="99" mass="11778">MTTDRQRMGGRQARRAAILCNDKRFRLYLDARRRNRNRMTREQLPDGTHSAEDAADFIRDTCGISSRAVLDHNDAARQMFVRIIEDYTRWQRHQQQTRG</sequence>